<sequence length="132" mass="14457">MDIGLDYEDELDAAREAVRHAGGPKKVGPQMFPDKSVDAAARYLMDALNPARAERLMPSQVLMLMRMSREAGFHGFATWWMRQAGYQAPVPIAPVSEAAVIADRIGVLVPQLQGLLVQAQRLQQANLKDGSV</sequence>
<organism evidence="1 2">
    <name type="scientific">Comamonas suwonensis</name>
    <dbReference type="NCBI Taxonomy" id="2606214"/>
    <lineage>
        <taxon>Bacteria</taxon>
        <taxon>Pseudomonadati</taxon>
        <taxon>Pseudomonadota</taxon>
        <taxon>Betaproteobacteria</taxon>
        <taxon>Burkholderiales</taxon>
        <taxon>Comamonadaceae</taxon>
        <taxon>Comamonas</taxon>
    </lineage>
</organism>
<proteinExistence type="predicted"/>
<dbReference type="AlphaFoldDB" id="A0A843B780"/>
<protein>
    <submittedName>
        <fullName evidence="1">Uncharacterized protein</fullName>
    </submittedName>
</protein>
<dbReference type="Proteomes" id="UP000530032">
    <property type="component" value="Unassembled WGS sequence"/>
</dbReference>
<evidence type="ECO:0000313" key="1">
    <source>
        <dbReference type="EMBL" id="MBI1625375.1"/>
    </source>
</evidence>
<reference evidence="1" key="1">
    <citation type="submission" date="2020-12" db="EMBL/GenBank/DDBJ databases">
        <title>Comamonas sp. nov., isolated from stream water.</title>
        <authorList>
            <person name="Park K.-H."/>
        </authorList>
    </citation>
    <scope>NUCLEOTIDE SEQUENCE</scope>
    <source>
        <strain evidence="1">EJ-4</strain>
    </source>
</reference>
<evidence type="ECO:0000313" key="2">
    <source>
        <dbReference type="Proteomes" id="UP000530032"/>
    </source>
</evidence>
<comment type="caution">
    <text evidence="1">The sequence shown here is derived from an EMBL/GenBank/DDBJ whole genome shotgun (WGS) entry which is preliminary data.</text>
</comment>
<gene>
    <name evidence="1" type="ORF">HF327_012800</name>
</gene>
<keyword evidence="2" id="KW-1185">Reference proteome</keyword>
<accession>A0A843B780</accession>
<name>A0A843B780_9BURK</name>
<dbReference type="EMBL" id="JABBCQ020000010">
    <property type="protein sequence ID" value="MBI1625375.1"/>
    <property type="molecule type" value="Genomic_DNA"/>
</dbReference>
<dbReference type="RefSeq" id="WP_198460537.1">
    <property type="nucleotide sequence ID" value="NZ_JABBCQ020000010.1"/>
</dbReference>